<protein>
    <recommendedName>
        <fullName evidence="13">Mitochondrial carrier</fullName>
    </recommendedName>
</protein>
<dbReference type="GO" id="GO:0031966">
    <property type="term" value="C:mitochondrial membrane"/>
    <property type="evidence" value="ECO:0007669"/>
    <property type="project" value="UniProtKB-SubCell"/>
</dbReference>
<evidence type="ECO:0000256" key="8">
    <source>
        <dbReference type="ARBA" id="ARBA00023136"/>
    </source>
</evidence>
<feature type="repeat" description="Solcar" evidence="9">
    <location>
        <begin position="25"/>
        <end position="115"/>
    </location>
</feature>
<keyword evidence="6" id="KW-1133">Transmembrane helix</keyword>
<dbReference type="GO" id="GO:0015215">
    <property type="term" value="F:nucleotide transmembrane transporter activity"/>
    <property type="evidence" value="ECO:0007669"/>
    <property type="project" value="UniProtKB-ARBA"/>
</dbReference>
<dbReference type="InParanoid" id="A0A0L0HQA1"/>
<dbReference type="AlphaFoldDB" id="A0A0L0HQA1"/>
<evidence type="ECO:0000256" key="2">
    <source>
        <dbReference type="ARBA" id="ARBA00006375"/>
    </source>
</evidence>
<keyword evidence="12" id="KW-1185">Reference proteome</keyword>
<evidence type="ECO:0000256" key="7">
    <source>
        <dbReference type="ARBA" id="ARBA00023128"/>
    </source>
</evidence>
<evidence type="ECO:0000256" key="5">
    <source>
        <dbReference type="ARBA" id="ARBA00022737"/>
    </source>
</evidence>
<evidence type="ECO:0000256" key="6">
    <source>
        <dbReference type="ARBA" id="ARBA00022989"/>
    </source>
</evidence>
<evidence type="ECO:0008006" key="13">
    <source>
        <dbReference type="Google" id="ProtNLM"/>
    </source>
</evidence>
<comment type="similarity">
    <text evidence="2 10">Belongs to the mitochondrial carrier (TC 2.A.29) family.</text>
</comment>
<sequence length="354" mass="39226">MEKTVAHESPVHVRKHMHFPITIRDENLRHTLAGAAAGLVSSVLVCPLDVLKIRLQNQIVKPGQIAKYRGTISGLEIIWREEGLRGLFRGLGATTVAYIADRAIWFASYNRIKEQLAKVAGRSPDDAGTIVHLNASVAASLLTMAFVNPLWVVRTRMMVQSSVANEKSRWHYTSTWNALSSIVKAEGFGALYKGFTPSLLGITHVAVQFPLYEKLKVLMREFEKKRGPQENDLSAFSILVASAGSKMVASIATYPHEVLRTRLQTQSARRQLTHIPDKICEGPNCPPPAPPPPPKTGPKYRGLIHATKVILKEEGWHAFYRGLGTNLIRTVPASALSLWTYEVLVQKMGHTDES</sequence>
<keyword evidence="4 9" id="KW-0812">Transmembrane</keyword>
<dbReference type="Gene3D" id="1.50.40.10">
    <property type="entry name" value="Mitochondrial carrier domain"/>
    <property type="match status" value="2"/>
</dbReference>
<dbReference type="VEuPathDB" id="FungiDB:SPPG_02063"/>
<dbReference type="OMA" id="AFYNGMG"/>
<dbReference type="PANTHER" id="PTHR45683">
    <property type="entry name" value="MITOCHONDRIAL NICOTINAMIDE ADENINE DINUCLEOTIDE TRANSPORTER 1-RELATED-RELATED"/>
    <property type="match status" value="1"/>
</dbReference>
<evidence type="ECO:0000313" key="12">
    <source>
        <dbReference type="Proteomes" id="UP000053201"/>
    </source>
</evidence>
<evidence type="ECO:0000256" key="9">
    <source>
        <dbReference type="PROSITE-ProRule" id="PRU00282"/>
    </source>
</evidence>
<dbReference type="RefSeq" id="XP_016611028.1">
    <property type="nucleotide sequence ID" value="XM_016750366.1"/>
</dbReference>
<dbReference type="GeneID" id="27685682"/>
<keyword evidence="7" id="KW-0496">Mitochondrion</keyword>
<evidence type="ECO:0000256" key="1">
    <source>
        <dbReference type="ARBA" id="ARBA00004225"/>
    </source>
</evidence>
<feature type="repeat" description="Solcar" evidence="9">
    <location>
        <begin position="233"/>
        <end position="347"/>
    </location>
</feature>
<keyword evidence="5" id="KW-0677">Repeat</keyword>
<dbReference type="PRINTS" id="PR00926">
    <property type="entry name" value="MITOCARRIER"/>
</dbReference>
<dbReference type="InterPro" id="IPR002067">
    <property type="entry name" value="MCP"/>
</dbReference>
<dbReference type="OrthoDB" id="10266426at2759"/>
<dbReference type="FunCoup" id="A0A0L0HQA1">
    <property type="interactions" value="72"/>
</dbReference>
<keyword evidence="3 10" id="KW-0813">Transport</keyword>
<dbReference type="InterPro" id="IPR044712">
    <property type="entry name" value="SLC25A32-like"/>
</dbReference>
<evidence type="ECO:0000256" key="4">
    <source>
        <dbReference type="ARBA" id="ARBA00022692"/>
    </source>
</evidence>
<dbReference type="SUPFAM" id="SSF103506">
    <property type="entry name" value="Mitochondrial carrier"/>
    <property type="match status" value="1"/>
</dbReference>
<dbReference type="Pfam" id="PF00153">
    <property type="entry name" value="Mito_carr"/>
    <property type="match status" value="3"/>
</dbReference>
<keyword evidence="8 9" id="KW-0472">Membrane</keyword>
<dbReference type="PROSITE" id="PS50920">
    <property type="entry name" value="SOLCAR"/>
    <property type="match status" value="3"/>
</dbReference>
<dbReference type="EMBL" id="KQ257452">
    <property type="protein sequence ID" value="KND02989.1"/>
    <property type="molecule type" value="Genomic_DNA"/>
</dbReference>
<dbReference type="eggNOG" id="KOG0764">
    <property type="taxonomic scope" value="Eukaryota"/>
</dbReference>
<accession>A0A0L0HQA1</accession>
<evidence type="ECO:0000256" key="10">
    <source>
        <dbReference type="RuleBase" id="RU000488"/>
    </source>
</evidence>
<organism evidence="11 12">
    <name type="scientific">Spizellomyces punctatus (strain DAOM BR117)</name>
    <dbReference type="NCBI Taxonomy" id="645134"/>
    <lineage>
        <taxon>Eukaryota</taxon>
        <taxon>Fungi</taxon>
        <taxon>Fungi incertae sedis</taxon>
        <taxon>Chytridiomycota</taxon>
        <taxon>Chytridiomycota incertae sedis</taxon>
        <taxon>Chytridiomycetes</taxon>
        <taxon>Spizellomycetales</taxon>
        <taxon>Spizellomycetaceae</taxon>
        <taxon>Spizellomyces</taxon>
    </lineage>
</organism>
<dbReference type="InterPro" id="IPR023395">
    <property type="entry name" value="MCP_dom_sf"/>
</dbReference>
<name>A0A0L0HQA1_SPIPD</name>
<gene>
    <name evidence="11" type="ORF">SPPG_02063</name>
</gene>
<evidence type="ECO:0000256" key="3">
    <source>
        <dbReference type="ARBA" id="ARBA00022448"/>
    </source>
</evidence>
<evidence type="ECO:0000313" key="11">
    <source>
        <dbReference type="EMBL" id="KND02989.1"/>
    </source>
</evidence>
<dbReference type="FunFam" id="1.50.40.10:FF:000075">
    <property type="entry name" value="Nicotinamide adenine dinucleotide transporter 2, mitochondrial"/>
    <property type="match status" value="1"/>
</dbReference>
<comment type="subcellular location">
    <subcellularLocation>
        <location evidence="1">Mitochondrion membrane</location>
        <topology evidence="1">Multi-pass membrane protein</topology>
    </subcellularLocation>
</comment>
<proteinExistence type="inferred from homology"/>
<dbReference type="Proteomes" id="UP000053201">
    <property type="component" value="Unassembled WGS sequence"/>
</dbReference>
<feature type="repeat" description="Solcar" evidence="9">
    <location>
        <begin position="127"/>
        <end position="218"/>
    </location>
</feature>
<reference evidence="11 12" key="1">
    <citation type="submission" date="2009-08" db="EMBL/GenBank/DDBJ databases">
        <title>The Genome Sequence of Spizellomyces punctatus strain DAOM BR117.</title>
        <authorList>
            <consortium name="The Broad Institute Genome Sequencing Platform"/>
            <person name="Russ C."/>
            <person name="Cuomo C."/>
            <person name="Shea T."/>
            <person name="Young S.K."/>
            <person name="Zeng Q."/>
            <person name="Koehrsen M."/>
            <person name="Haas B."/>
            <person name="Borodovsky M."/>
            <person name="Guigo R."/>
            <person name="Alvarado L."/>
            <person name="Berlin A."/>
            <person name="Bochicchio J."/>
            <person name="Borenstein D."/>
            <person name="Chapman S."/>
            <person name="Chen Z."/>
            <person name="Engels R."/>
            <person name="Freedman E."/>
            <person name="Gellesch M."/>
            <person name="Goldberg J."/>
            <person name="Griggs A."/>
            <person name="Gujja S."/>
            <person name="Heiman D."/>
            <person name="Hepburn T."/>
            <person name="Howarth C."/>
            <person name="Jen D."/>
            <person name="Larson L."/>
            <person name="Lewis B."/>
            <person name="Mehta T."/>
            <person name="Park D."/>
            <person name="Pearson M."/>
            <person name="Roberts A."/>
            <person name="Saif S."/>
            <person name="Shenoy N."/>
            <person name="Sisk P."/>
            <person name="Stolte C."/>
            <person name="Sykes S."/>
            <person name="Thomson T."/>
            <person name="Walk T."/>
            <person name="White J."/>
            <person name="Yandava C."/>
            <person name="Burger G."/>
            <person name="Gray M.W."/>
            <person name="Holland P.W.H."/>
            <person name="King N."/>
            <person name="Lang F.B.F."/>
            <person name="Roger A.J."/>
            <person name="Ruiz-Trillo I."/>
            <person name="Lander E."/>
            <person name="Nusbaum C."/>
        </authorList>
    </citation>
    <scope>NUCLEOTIDE SEQUENCE [LARGE SCALE GENOMIC DNA]</scope>
    <source>
        <strain evidence="11 12">DAOM BR117</strain>
    </source>
</reference>
<dbReference type="InterPro" id="IPR018108">
    <property type="entry name" value="MCP_transmembrane"/>
</dbReference>